<reference evidence="2" key="2">
    <citation type="journal article" date="2015" name="Fish Shellfish Immunol.">
        <title>Early steps in the European eel (Anguilla anguilla)-Vibrio vulnificus interaction in the gills: Role of the RtxA13 toxin.</title>
        <authorList>
            <person name="Callol A."/>
            <person name="Pajuelo D."/>
            <person name="Ebbesson L."/>
            <person name="Teles M."/>
            <person name="MacKenzie S."/>
            <person name="Amaro C."/>
        </authorList>
    </citation>
    <scope>NUCLEOTIDE SEQUENCE</scope>
</reference>
<evidence type="ECO:0000256" key="1">
    <source>
        <dbReference type="SAM" id="Phobius"/>
    </source>
</evidence>
<evidence type="ECO:0000313" key="2">
    <source>
        <dbReference type="EMBL" id="JAH87648.1"/>
    </source>
</evidence>
<sequence>MIQTALFPLIYMFIVYYPRGSAIIGYASDRSPHPFQPYICTFFSPH</sequence>
<protein>
    <submittedName>
        <fullName evidence="2">Uncharacterized protein</fullName>
    </submittedName>
</protein>
<dbReference type="AlphaFoldDB" id="A0A0E9WDT0"/>
<dbReference type="EMBL" id="GBXM01020929">
    <property type="protein sequence ID" value="JAH87648.1"/>
    <property type="molecule type" value="Transcribed_RNA"/>
</dbReference>
<organism evidence="2">
    <name type="scientific">Anguilla anguilla</name>
    <name type="common">European freshwater eel</name>
    <name type="synonym">Muraena anguilla</name>
    <dbReference type="NCBI Taxonomy" id="7936"/>
    <lineage>
        <taxon>Eukaryota</taxon>
        <taxon>Metazoa</taxon>
        <taxon>Chordata</taxon>
        <taxon>Craniata</taxon>
        <taxon>Vertebrata</taxon>
        <taxon>Euteleostomi</taxon>
        <taxon>Actinopterygii</taxon>
        <taxon>Neopterygii</taxon>
        <taxon>Teleostei</taxon>
        <taxon>Anguilliformes</taxon>
        <taxon>Anguillidae</taxon>
        <taxon>Anguilla</taxon>
    </lineage>
</organism>
<keyword evidence="1" id="KW-0472">Membrane</keyword>
<keyword evidence="1" id="KW-1133">Transmembrane helix</keyword>
<accession>A0A0E9WDT0</accession>
<reference evidence="2" key="1">
    <citation type="submission" date="2014-11" db="EMBL/GenBank/DDBJ databases">
        <authorList>
            <person name="Amaro Gonzalez C."/>
        </authorList>
    </citation>
    <scope>NUCLEOTIDE SEQUENCE</scope>
</reference>
<name>A0A0E9WDT0_ANGAN</name>
<feature type="transmembrane region" description="Helical" evidence="1">
    <location>
        <begin position="6"/>
        <end position="27"/>
    </location>
</feature>
<proteinExistence type="predicted"/>
<keyword evidence="1" id="KW-0812">Transmembrane</keyword>